<dbReference type="EMBL" id="KY229235">
    <property type="protein sequence ID" value="AQQ75513.1"/>
    <property type="molecule type" value="Genomic_DNA"/>
</dbReference>
<reference evidence="1" key="1">
    <citation type="journal article" date="2017" name="MBio">
        <title>Viruses in the Oceanic Basement.</title>
        <authorList>
            <person name="Nigro O.D."/>
            <person name="Jungbluth S.P."/>
            <person name="Steward G.F."/>
            <person name="Rappe M.S."/>
        </authorList>
    </citation>
    <scope>NUCLEOTIDE SEQUENCE</scope>
    <source>
        <strain evidence="1">JdFR1000234</strain>
    </source>
</reference>
<evidence type="ECO:0000313" key="1">
    <source>
        <dbReference type="EMBL" id="AQQ75513.1"/>
    </source>
</evidence>
<accession>A0A1S5Y384</accession>
<protein>
    <submittedName>
        <fullName evidence="1">Uncharacterized protein</fullName>
    </submittedName>
</protein>
<gene>
    <name evidence="1" type="ORF">JDFR1000234_38</name>
</gene>
<organism evidence="1">
    <name type="scientific">uncultured archaeal virus</name>
    <dbReference type="NCBI Taxonomy" id="1960247"/>
    <lineage>
        <taxon>Viruses</taxon>
        <taxon>environmental samples</taxon>
    </lineage>
</organism>
<name>A0A1S5Y384_9VIRU</name>
<sequence>MIKIGELIKQIENFSGVVWLREFEKGLKELLKELVKFGEKI</sequence>
<proteinExistence type="predicted"/>